<evidence type="ECO:0000313" key="3">
    <source>
        <dbReference type="EMBL" id="OBZ73715.1"/>
    </source>
</evidence>
<feature type="compositionally biased region" description="Pro residues" evidence="1">
    <location>
        <begin position="41"/>
        <end position="51"/>
    </location>
</feature>
<dbReference type="OMA" id="IFRPQNA"/>
<comment type="caution">
    <text evidence="3">The sequence shown here is derived from an EMBL/GenBank/DDBJ whole genome shotgun (WGS) entry which is preliminary data.</text>
</comment>
<name>A0A1C7M9X2_GRIFR</name>
<evidence type="ECO:0000256" key="1">
    <source>
        <dbReference type="SAM" id="MobiDB-lite"/>
    </source>
</evidence>
<reference evidence="3 4" key="1">
    <citation type="submission" date="2016-03" db="EMBL/GenBank/DDBJ databases">
        <title>Whole genome sequencing of Grifola frondosa 9006-11.</title>
        <authorList>
            <person name="Min B."/>
            <person name="Park H."/>
            <person name="Kim J.-G."/>
            <person name="Cho H."/>
            <person name="Oh Y.-L."/>
            <person name="Kong W.-S."/>
            <person name="Choi I.-G."/>
        </authorList>
    </citation>
    <scope>NUCLEOTIDE SEQUENCE [LARGE SCALE GENOMIC DNA]</scope>
    <source>
        <strain evidence="3 4">9006-11</strain>
    </source>
</reference>
<evidence type="ECO:0000259" key="2">
    <source>
        <dbReference type="Pfam" id="PF24016"/>
    </source>
</evidence>
<dbReference type="EMBL" id="LUGG01000006">
    <property type="protein sequence ID" value="OBZ73715.1"/>
    <property type="molecule type" value="Genomic_DNA"/>
</dbReference>
<dbReference type="Pfam" id="PF24016">
    <property type="entry name" value="DUF7330"/>
    <property type="match status" value="1"/>
</dbReference>
<feature type="region of interest" description="Disordered" evidence="1">
    <location>
        <begin position="1"/>
        <end position="56"/>
    </location>
</feature>
<dbReference type="OrthoDB" id="2593559at2759"/>
<dbReference type="InterPro" id="IPR055754">
    <property type="entry name" value="DUF7330"/>
</dbReference>
<protein>
    <recommendedName>
        <fullName evidence="2">DUF7330 domain-containing protein</fullName>
    </recommendedName>
</protein>
<keyword evidence="4" id="KW-1185">Reference proteome</keyword>
<accession>A0A1C7M9X2</accession>
<dbReference type="AlphaFoldDB" id="A0A1C7M9X2"/>
<gene>
    <name evidence="3" type="ORF">A0H81_06431</name>
</gene>
<sequence>MTMILPINPEKPKGVDEQQSKAAESSPPPYSPNANASTSAGPPPTPGPLSPFQPQTPQRVNRFFLFSRHGSLSGTYLIDPTLPRSSLPPALLSHSGLKKFRKLERSAEKEKLNAAFRTRHGAISLDLGVVDAEQPRAEKERVRILVSTRHGHINVNLFGKQEDGSVDLDVSSRDGHIVLFIPPTFNGPIAFNTRRAGAVNFLPAFAQRASVVRASDRETLVFFRPVANGADTASKSTPAEGDDCCVVSSRSGRVTMGVSGVDRMETKPSAIGLFKQFGDFVEAQAKALEIKLTGSV</sequence>
<organism evidence="3 4">
    <name type="scientific">Grifola frondosa</name>
    <name type="common">Maitake</name>
    <name type="synonym">Polyporus frondosus</name>
    <dbReference type="NCBI Taxonomy" id="5627"/>
    <lineage>
        <taxon>Eukaryota</taxon>
        <taxon>Fungi</taxon>
        <taxon>Dikarya</taxon>
        <taxon>Basidiomycota</taxon>
        <taxon>Agaricomycotina</taxon>
        <taxon>Agaricomycetes</taxon>
        <taxon>Polyporales</taxon>
        <taxon>Grifolaceae</taxon>
        <taxon>Grifola</taxon>
    </lineage>
</organism>
<feature type="domain" description="DUF7330" evidence="2">
    <location>
        <begin position="65"/>
        <end position="256"/>
    </location>
</feature>
<proteinExistence type="predicted"/>
<evidence type="ECO:0000313" key="4">
    <source>
        <dbReference type="Proteomes" id="UP000092993"/>
    </source>
</evidence>
<dbReference type="Proteomes" id="UP000092993">
    <property type="component" value="Unassembled WGS sequence"/>
</dbReference>
<feature type="compositionally biased region" description="Basic and acidic residues" evidence="1">
    <location>
        <begin position="10"/>
        <end position="19"/>
    </location>
</feature>